<feature type="transmembrane region" description="Helical" evidence="2">
    <location>
        <begin position="65"/>
        <end position="88"/>
    </location>
</feature>
<evidence type="ECO:0000259" key="3">
    <source>
        <dbReference type="Pfam" id="PF00174"/>
    </source>
</evidence>
<evidence type="ECO:0000256" key="1">
    <source>
        <dbReference type="SAM" id="MobiDB-lite"/>
    </source>
</evidence>
<dbReference type="EMBL" id="JAKFHA010000008">
    <property type="protein sequence ID" value="MCF2528746.1"/>
    <property type="molecule type" value="Genomic_DNA"/>
</dbReference>
<evidence type="ECO:0000313" key="5">
    <source>
        <dbReference type="Proteomes" id="UP001165378"/>
    </source>
</evidence>
<dbReference type="Proteomes" id="UP001165378">
    <property type="component" value="Unassembled WGS sequence"/>
</dbReference>
<proteinExistence type="predicted"/>
<dbReference type="InterPro" id="IPR036374">
    <property type="entry name" value="OxRdtase_Mopterin-bd_sf"/>
</dbReference>
<protein>
    <submittedName>
        <fullName evidence="4">Molybdopterin-dependent oxidoreductase</fullName>
    </submittedName>
</protein>
<dbReference type="PANTHER" id="PTHR43032">
    <property type="entry name" value="PROTEIN-METHIONINE-SULFOXIDE REDUCTASE"/>
    <property type="match status" value="1"/>
</dbReference>
<keyword evidence="2" id="KW-1133">Transmembrane helix</keyword>
<comment type="caution">
    <text evidence="4">The sequence shown here is derived from an EMBL/GenBank/DDBJ whole genome shotgun (WGS) entry which is preliminary data.</text>
</comment>
<feature type="region of interest" description="Disordered" evidence="1">
    <location>
        <begin position="1"/>
        <end position="21"/>
    </location>
</feature>
<dbReference type="InterPro" id="IPR000572">
    <property type="entry name" value="OxRdtase_Mopterin-bd_dom"/>
</dbReference>
<feature type="transmembrane region" description="Helical" evidence="2">
    <location>
        <begin position="151"/>
        <end position="175"/>
    </location>
</feature>
<gene>
    <name evidence="4" type="ORF">LZ495_16205</name>
</gene>
<dbReference type="AlphaFoldDB" id="A0AA41PZW8"/>
<keyword evidence="5" id="KW-1185">Reference proteome</keyword>
<dbReference type="PANTHER" id="PTHR43032:SF2">
    <property type="entry name" value="BLL0505 PROTEIN"/>
    <property type="match status" value="1"/>
</dbReference>
<dbReference type="CDD" id="cd00321">
    <property type="entry name" value="SO_family_Moco"/>
    <property type="match status" value="1"/>
</dbReference>
<evidence type="ECO:0000256" key="2">
    <source>
        <dbReference type="SAM" id="Phobius"/>
    </source>
</evidence>
<organism evidence="4 5">
    <name type="scientific">Yinghuangia soli</name>
    <dbReference type="NCBI Taxonomy" id="2908204"/>
    <lineage>
        <taxon>Bacteria</taxon>
        <taxon>Bacillati</taxon>
        <taxon>Actinomycetota</taxon>
        <taxon>Actinomycetes</taxon>
        <taxon>Kitasatosporales</taxon>
        <taxon>Streptomycetaceae</taxon>
        <taxon>Yinghuangia</taxon>
    </lineage>
</organism>
<dbReference type="SUPFAM" id="SSF56524">
    <property type="entry name" value="Oxidoreductase molybdopterin-binding domain"/>
    <property type="match status" value="1"/>
</dbReference>
<name>A0AA41PZW8_9ACTN</name>
<dbReference type="InterPro" id="IPR008335">
    <property type="entry name" value="Mopterin_OxRdtase_euk"/>
</dbReference>
<keyword evidence="2" id="KW-0812">Transmembrane</keyword>
<dbReference type="PRINTS" id="PR00407">
    <property type="entry name" value="EUMOPTERIN"/>
</dbReference>
<dbReference type="Gene3D" id="3.90.420.10">
    <property type="entry name" value="Oxidoreductase, molybdopterin-binding domain"/>
    <property type="match status" value="1"/>
</dbReference>
<sequence>MRAKREEAALGGCGRRAHRGRGMSRISVPRGHVPDIPLPEPPAALRRGPLREGAFRSALHDPRTAVVVGRLLGVSFAVCFLTGLLSHLMQHQPGWLAFPSRPVWGYRVSQGLHVATGIAAVPLLLVKLWVVYPRLFAWPPARSVRHALERLSIAVLVAAAIFELATGLINIVQWYPWPFAFVPVHYWIGWVATGALVLHIGVQLPVITEHWRRGPEVLPAASPSAAGDGSSADAPSRRGLLAVLGASVGVVTLATVGQTVSPLAKVSLLAPRKPGVGPQDLPVNRTAAAAAVLTPIRDPGWRLTVAGPRGFSLSRAELLAMPQHTVTLPIACVEGWSASASWTGVRIRDLMDRAGAPRDATLRVVSLELGSPYSVMEMRHDYTRDPLTLLALGLNGETLDEDHGYPARIIAPNRPGVLQTKWVDRMEVLT</sequence>
<accession>A0AA41PZW8</accession>
<keyword evidence="2" id="KW-0472">Membrane</keyword>
<dbReference type="RefSeq" id="WP_235052915.1">
    <property type="nucleotide sequence ID" value="NZ_JAKFHA010000008.1"/>
</dbReference>
<reference evidence="4" key="1">
    <citation type="submission" date="2022-01" db="EMBL/GenBank/DDBJ databases">
        <title>Genome-Based Taxonomic Classification of the Phylum Actinobacteria.</title>
        <authorList>
            <person name="Gao Y."/>
        </authorList>
    </citation>
    <scope>NUCLEOTIDE SEQUENCE</scope>
    <source>
        <strain evidence="4">KLBMP 8922</strain>
    </source>
</reference>
<feature type="domain" description="Oxidoreductase molybdopterin-binding" evidence="3">
    <location>
        <begin position="298"/>
        <end position="429"/>
    </location>
</feature>
<feature type="transmembrane region" description="Helical" evidence="2">
    <location>
        <begin position="187"/>
        <end position="207"/>
    </location>
</feature>
<dbReference type="GO" id="GO:0016491">
    <property type="term" value="F:oxidoreductase activity"/>
    <property type="evidence" value="ECO:0007669"/>
    <property type="project" value="InterPro"/>
</dbReference>
<evidence type="ECO:0000313" key="4">
    <source>
        <dbReference type="EMBL" id="MCF2528746.1"/>
    </source>
</evidence>
<dbReference type="Pfam" id="PF00174">
    <property type="entry name" value="Oxidored_molyb"/>
    <property type="match status" value="1"/>
</dbReference>
<feature type="transmembrane region" description="Helical" evidence="2">
    <location>
        <begin position="108"/>
        <end position="130"/>
    </location>
</feature>